<protein>
    <recommendedName>
        <fullName evidence="1">GED domain-containing protein</fullName>
    </recommendedName>
</protein>
<reference evidence="3" key="2">
    <citation type="submission" date="2015-01" db="EMBL/GenBank/DDBJ databases">
        <title>Evolutionary Origins and Diversification of the Mycorrhizal Mutualists.</title>
        <authorList>
            <consortium name="DOE Joint Genome Institute"/>
            <consortium name="Mycorrhizal Genomics Consortium"/>
            <person name="Kohler A."/>
            <person name="Kuo A."/>
            <person name="Nagy L.G."/>
            <person name="Floudas D."/>
            <person name="Copeland A."/>
            <person name="Barry K.W."/>
            <person name="Cichocki N."/>
            <person name="Veneault-Fourrey C."/>
            <person name="LaButti K."/>
            <person name="Lindquist E.A."/>
            <person name="Lipzen A."/>
            <person name="Lundell T."/>
            <person name="Morin E."/>
            <person name="Murat C."/>
            <person name="Riley R."/>
            <person name="Ohm R."/>
            <person name="Sun H."/>
            <person name="Tunlid A."/>
            <person name="Henrissat B."/>
            <person name="Grigoriev I.V."/>
            <person name="Hibbett D.S."/>
            <person name="Martin F."/>
        </authorList>
    </citation>
    <scope>NUCLEOTIDE SEQUENCE [LARGE SCALE GENOMIC DNA]</scope>
    <source>
        <strain evidence="3">441</strain>
    </source>
</reference>
<evidence type="ECO:0000259" key="1">
    <source>
        <dbReference type="PROSITE" id="PS51388"/>
    </source>
</evidence>
<evidence type="ECO:0000313" key="2">
    <source>
        <dbReference type="EMBL" id="KIK18141.1"/>
    </source>
</evidence>
<accession>A0A0C9YN40</accession>
<sequence>MSIDHEAVRGVERGLDRALWDGLEVTGPGADERCDAMFLEPASTAGRRQELTRKRERLTTAKAELRQLNL</sequence>
<reference evidence="2 3" key="1">
    <citation type="submission" date="2014-04" db="EMBL/GenBank/DDBJ databases">
        <authorList>
            <consortium name="DOE Joint Genome Institute"/>
            <person name="Kuo A."/>
            <person name="Kohler A."/>
            <person name="Costa M.D."/>
            <person name="Nagy L.G."/>
            <person name="Floudas D."/>
            <person name="Copeland A."/>
            <person name="Barry K.W."/>
            <person name="Cichocki N."/>
            <person name="Veneault-Fourrey C."/>
            <person name="LaButti K."/>
            <person name="Lindquist E.A."/>
            <person name="Lipzen A."/>
            <person name="Lundell T."/>
            <person name="Morin E."/>
            <person name="Murat C."/>
            <person name="Sun H."/>
            <person name="Tunlid A."/>
            <person name="Henrissat B."/>
            <person name="Grigoriev I.V."/>
            <person name="Hibbett D.S."/>
            <person name="Martin F."/>
            <person name="Nordberg H.P."/>
            <person name="Cantor M.N."/>
            <person name="Hua S.X."/>
        </authorList>
    </citation>
    <scope>NUCLEOTIDE SEQUENCE [LARGE SCALE GENOMIC DNA]</scope>
    <source>
        <strain evidence="2 3">441</strain>
    </source>
</reference>
<dbReference type="STRING" id="765257.A0A0C9YN40"/>
<gene>
    <name evidence="2" type="ORF">PISMIDRAFT_684430</name>
</gene>
<name>A0A0C9YN40_9AGAM</name>
<feature type="domain" description="GED" evidence="1">
    <location>
        <begin position="1"/>
        <end position="70"/>
    </location>
</feature>
<dbReference type="OrthoDB" id="2662988at2759"/>
<dbReference type="HOGENOM" id="CLU_2777407_0_0_1"/>
<dbReference type="PROSITE" id="PS51388">
    <property type="entry name" value="GED"/>
    <property type="match status" value="1"/>
</dbReference>
<dbReference type="AlphaFoldDB" id="A0A0C9YN40"/>
<dbReference type="InterPro" id="IPR020850">
    <property type="entry name" value="GED_dom"/>
</dbReference>
<evidence type="ECO:0000313" key="3">
    <source>
        <dbReference type="Proteomes" id="UP000054018"/>
    </source>
</evidence>
<dbReference type="EMBL" id="KN833811">
    <property type="protein sequence ID" value="KIK18141.1"/>
    <property type="molecule type" value="Genomic_DNA"/>
</dbReference>
<keyword evidence="3" id="KW-1185">Reference proteome</keyword>
<dbReference type="Proteomes" id="UP000054018">
    <property type="component" value="Unassembled WGS sequence"/>
</dbReference>
<proteinExistence type="predicted"/>
<organism evidence="2 3">
    <name type="scientific">Pisolithus microcarpus 441</name>
    <dbReference type="NCBI Taxonomy" id="765257"/>
    <lineage>
        <taxon>Eukaryota</taxon>
        <taxon>Fungi</taxon>
        <taxon>Dikarya</taxon>
        <taxon>Basidiomycota</taxon>
        <taxon>Agaricomycotina</taxon>
        <taxon>Agaricomycetes</taxon>
        <taxon>Agaricomycetidae</taxon>
        <taxon>Boletales</taxon>
        <taxon>Sclerodermatineae</taxon>
        <taxon>Pisolithaceae</taxon>
        <taxon>Pisolithus</taxon>
    </lineage>
</organism>